<evidence type="ECO:0000256" key="1">
    <source>
        <dbReference type="SAM" id="MobiDB-lite"/>
    </source>
</evidence>
<keyword evidence="3" id="KW-1185">Reference proteome</keyword>
<feature type="region of interest" description="Disordered" evidence="1">
    <location>
        <begin position="831"/>
        <end position="879"/>
    </location>
</feature>
<feature type="region of interest" description="Disordered" evidence="1">
    <location>
        <begin position="180"/>
        <end position="284"/>
    </location>
</feature>
<dbReference type="STRING" id="456900.A0A195D0W5"/>
<sequence length="1033" mass="111489">MEYVLQAGRSLGNGMCRVACALARGTRRILAYVPLLGITAVPVDEQDTDLPTGGEDAENATAATSSPVEEKSATSSPSTDEQAASPTAAVTAEPKEEAAAVSPTAAAVAVSPVEEKKKEPTPSAPTPVPSVEDKKEEAVEKVEAEKKVVEVSQSAGGHSVADPVEIPVYRVQPVATPSIIERKASEDLPSLPPSSPPPTPIDPSPLQQARQAAANATALAEALKLPAVAADKEESTPPASPAPPLDVASHPSSREDILPQENRANESTTVAVASPTSLDSSTDNLLPTEATFVLAKVECLPVVETEIEVETSQDIAKKIRETLESNRDNKEKMLEIDNDITMKEKVYKCQKSEANWSRETPSLAMECDRNAQSKGVEKVPDIVAMAKIVNEALPVECQTKSEINSCEVPMKINVPPTIEHKVEAETLSSAEIETKDARPAVKQYLLSENIKNSPDKTQRIESIAKLSDSDLPSIEKCVFIDTTKSSEVSSIVFAKSIESSSKELEQSSVVEIVEQSSEIPIEYEHDYAKLKEIKEEEGISSTPSPIELFINSEEGPLSVSEDILVEARPALIIPEDDSVEELTDTTESVKVIPETDEEKLEIELESDITTLPMEETLISEELDIFVPENPAVELLTEFVISDMRNKMETVSEVEDTLPCPPEELTAFNSQTFEFQNTSAIETEPVVNKEEPIAISSSVVEAEPFMTSSLQLEQTEEIKRCLLSSKDRLTSPEFCPLDDIESVPSEAPTCSLSEKHLSEPQTLALSPEPENVLISLEDLPPAPEDTGTQSLDSFDYPLPPEELSCPLLLIPPANISIDELPPAPVEHVANPRDPTETLLTPPLSPNFQQSSVTPGIATEIATKDRSQIPSYDEDDSSNREQSMLLSEPLTMSRDQSLNIELKERLATECVVKTESQEEALSCQLSNSIPSTAVKEHHQNAPEVEAPVENNVAHDVSTTESVDEAPKVAPPVVPTEAPTSPPTAPAITEDVASVTKAIEEIDISDKAVAAAVNEAIECNTNEIIADAHHQNNINE</sequence>
<gene>
    <name evidence="2" type="ORF">ALC62_02629</name>
</gene>
<feature type="region of interest" description="Disordered" evidence="1">
    <location>
        <begin position="957"/>
        <end position="985"/>
    </location>
</feature>
<dbReference type="Proteomes" id="UP000078542">
    <property type="component" value="Unassembled WGS sequence"/>
</dbReference>
<feature type="compositionally biased region" description="Basic and acidic residues" evidence="1">
    <location>
        <begin position="131"/>
        <end position="149"/>
    </location>
</feature>
<feature type="compositionally biased region" description="Pro residues" evidence="1">
    <location>
        <begin position="190"/>
        <end position="203"/>
    </location>
</feature>
<dbReference type="KEGG" id="ccoa:108782946"/>
<dbReference type="EMBL" id="KQ977004">
    <property type="protein sequence ID" value="KYN06550.1"/>
    <property type="molecule type" value="Genomic_DNA"/>
</dbReference>
<reference evidence="2 3" key="1">
    <citation type="submission" date="2016-03" db="EMBL/GenBank/DDBJ databases">
        <title>Cyphomyrmex costatus WGS genome.</title>
        <authorList>
            <person name="Nygaard S."/>
            <person name="Hu H."/>
            <person name="Boomsma J."/>
            <person name="Zhang G."/>
        </authorList>
    </citation>
    <scope>NUCLEOTIDE SEQUENCE [LARGE SCALE GENOMIC DNA]</scope>
    <source>
        <strain evidence="2">MS0001</strain>
        <tissue evidence="2">Whole body</tissue>
    </source>
</reference>
<dbReference type="OrthoDB" id="8196194at2759"/>
<feature type="compositionally biased region" description="Pro residues" evidence="1">
    <location>
        <begin position="966"/>
        <end position="982"/>
    </location>
</feature>
<dbReference type="AlphaFoldDB" id="A0A195D0W5"/>
<feature type="compositionally biased region" description="Low complexity" evidence="1">
    <location>
        <begin position="99"/>
        <end position="112"/>
    </location>
</feature>
<feature type="region of interest" description="Disordered" evidence="1">
    <location>
        <begin position="46"/>
        <end position="164"/>
    </location>
</feature>
<feature type="compositionally biased region" description="Polar residues" evidence="1">
    <location>
        <begin position="265"/>
        <end position="284"/>
    </location>
</feature>
<feature type="compositionally biased region" description="Low complexity" evidence="1">
    <location>
        <begin position="204"/>
        <end position="223"/>
    </location>
</feature>
<protein>
    <submittedName>
        <fullName evidence="2">Uncharacterized protein</fullName>
    </submittedName>
</protein>
<organism evidence="2 3">
    <name type="scientific">Cyphomyrmex costatus</name>
    <dbReference type="NCBI Taxonomy" id="456900"/>
    <lineage>
        <taxon>Eukaryota</taxon>
        <taxon>Metazoa</taxon>
        <taxon>Ecdysozoa</taxon>
        <taxon>Arthropoda</taxon>
        <taxon>Hexapoda</taxon>
        <taxon>Insecta</taxon>
        <taxon>Pterygota</taxon>
        <taxon>Neoptera</taxon>
        <taxon>Endopterygota</taxon>
        <taxon>Hymenoptera</taxon>
        <taxon>Apocrita</taxon>
        <taxon>Aculeata</taxon>
        <taxon>Formicoidea</taxon>
        <taxon>Formicidae</taxon>
        <taxon>Myrmicinae</taxon>
        <taxon>Cyphomyrmex</taxon>
    </lineage>
</organism>
<feature type="region of interest" description="Disordered" evidence="1">
    <location>
        <begin position="776"/>
        <end position="795"/>
    </location>
</feature>
<name>A0A195D0W5_9HYME</name>
<feature type="compositionally biased region" description="Polar residues" evidence="1">
    <location>
        <begin position="61"/>
        <end position="85"/>
    </location>
</feature>
<accession>A0A195D0W5</accession>
<proteinExistence type="predicted"/>
<evidence type="ECO:0000313" key="2">
    <source>
        <dbReference type="EMBL" id="KYN06550.1"/>
    </source>
</evidence>
<evidence type="ECO:0000313" key="3">
    <source>
        <dbReference type="Proteomes" id="UP000078542"/>
    </source>
</evidence>